<comment type="caution">
    <text evidence="1">The sequence shown here is derived from an EMBL/GenBank/DDBJ whole genome shotgun (WGS) entry which is preliminary data.</text>
</comment>
<evidence type="ECO:0000313" key="1">
    <source>
        <dbReference type="EMBL" id="RVQ68761.1"/>
    </source>
</evidence>
<sequence>MLQRVEGGEITVYRATQLAGFRQKKPPSPAGKLSYHWKRASHDERQRFVAAHAKDINRVLREIRDLLLEAKKPAE</sequence>
<dbReference type="AlphaFoldDB" id="A0A437GZG8"/>
<keyword evidence="2" id="KW-1185">Reference proteome</keyword>
<proteinExistence type="predicted"/>
<dbReference type="EMBL" id="RXOL01000001">
    <property type="protein sequence ID" value="RVQ68761.1"/>
    <property type="molecule type" value="Genomic_DNA"/>
</dbReference>
<organism evidence="1 2">
    <name type="scientific">Croceicoccus ponticola</name>
    <dbReference type="NCBI Taxonomy" id="2217664"/>
    <lineage>
        <taxon>Bacteria</taxon>
        <taxon>Pseudomonadati</taxon>
        <taxon>Pseudomonadota</taxon>
        <taxon>Alphaproteobacteria</taxon>
        <taxon>Sphingomonadales</taxon>
        <taxon>Erythrobacteraceae</taxon>
        <taxon>Croceicoccus</taxon>
    </lineage>
</organism>
<protein>
    <submittedName>
        <fullName evidence="1">Uncharacterized protein</fullName>
    </submittedName>
</protein>
<accession>A0A437GZG8</accession>
<name>A0A437GZG8_9SPHN</name>
<reference evidence="1 2" key="1">
    <citation type="submission" date="2018-12" db="EMBL/GenBank/DDBJ databases">
        <title>Croceicoccus ponticola sp. nov., a lipolytic bacterium isolated from seawater.</title>
        <authorList>
            <person name="Yoon J.-H."/>
        </authorList>
    </citation>
    <scope>NUCLEOTIDE SEQUENCE [LARGE SCALE GENOMIC DNA]</scope>
    <source>
        <strain evidence="1 2">GM-16</strain>
    </source>
</reference>
<gene>
    <name evidence="1" type="ORF">EKN06_00560</name>
</gene>
<evidence type="ECO:0000313" key="2">
    <source>
        <dbReference type="Proteomes" id="UP000283003"/>
    </source>
</evidence>
<dbReference type="Proteomes" id="UP000283003">
    <property type="component" value="Unassembled WGS sequence"/>
</dbReference>